<gene>
    <name evidence="1" type="ORF">GXM_03972</name>
</gene>
<accession>A0A5P8W1L6</accession>
<dbReference type="AlphaFoldDB" id="A0A5P8W1L6"/>
<keyword evidence="2" id="KW-1185">Reference proteome</keyword>
<reference evidence="1 2" key="1">
    <citation type="submission" date="2019-10" db="EMBL/GenBank/DDBJ databases">
        <title>Genomic and transcriptomic insights into the perfect genentic adaptation of a filamentous nitrogen-fixing cyanobacterium to rice fields.</title>
        <authorList>
            <person name="Chen Z."/>
        </authorList>
    </citation>
    <scope>NUCLEOTIDE SEQUENCE [LARGE SCALE GENOMIC DNA]</scope>
    <source>
        <strain evidence="1">CCNUC1</strain>
    </source>
</reference>
<evidence type="ECO:0000313" key="2">
    <source>
        <dbReference type="Proteomes" id="UP000326678"/>
    </source>
</evidence>
<protein>
    <submittedName>
        <fullName evidence="1">Uncharacterized protein</fullName>
    </submittedName>
</protein>
<organism evidence="1 2">
    <name type="scientific">Nostoc sphaeroides CCNUC1</name>
    <dbReference type="NCBI Taxonomy" id="2653204"/>
    <lineage>
        <taxon>Bacteria</taxon>
        <taxon>Bacillati</taxon>
        <taxon>Cyanobacteriota</taxon>
        <taxon>Cyanophyceae</taxon>
        <taxon>Nostocales</taxon>
        <taxon>Nostocaceae</taxon>
        <taxon>Nostoc</taxon>
    </lineage>
</organism>
<name>A0A5P8W1L6_9NOSO</name>
<dbReference type="Proteomes" id="UP000326678">
    <property type="component" value="Chromosome Gxm1"/>
</dbReference>
<dbReference type="EMBL" id="CP045226">
    <property type="protein sequence ID" value="QFS46491.1"/>
    <property type="molecule type" value="Genomic_DNA"/>
</dbReference>
<sequence>MYPGIILRVFFDQNLDKSKIYSHRNKGKLTLQVITQGQPVAYQLLEYLDTAYSKMN</sequence>
<evidence type="ECO:0000313" key="1">
    <source>
        <dbReference type="EMBL" id="QFS46491.1"/>
    </source>
</evidence>
<dbReference type="KEGG" id="nsh:GXM_03972"/>
<proteinExistence type="predicted"/>